<dbReference type="Proteomes" id="UP000701853">
    <property type="component" value="Chromosome 6"/>
</dbReference>
<gene>
    <name evidence="4" type="ORF">CXB51_014856</name>
</gene>
<keyword evidence="2" id="KW-0378">Hydrolase</keyword>
<dbReference type="OrthoDB" id="994562at2759"/>
<protein>
    <recommendedName>
        <fullName evidence="3">Integrase catalytic domain-containing protein</fullName>
    </recommendedName>
</protein>
<dbReference type="SUPFAM" id="SSF56672">
    <property type="entry name" value="DNA/RNA polymerases"/>
    <property type="match status" value="1"/>
</dbReference>
<dbReference type="Gene3D" id="3.30.420.10">
    <property type="entry name" value="Ribonuclease H-like superfamily/Ribonuclease H"/>
    <property type="match status" value="1"/>
</dbReference>
<dbReference type="InterPro" id="IPR036397">
    <property type="entry name" value="RNaseH_sf"/>
</dbReference>
<reference evidence="4 5" key="1">
    <citation type="journal article" date="2021" name="bioRxiv">
        <title>The Gossypium anomalum genome as a resource for cotton improvement and evolutionary analysis of hybrid incompatibility.</title>
        <authorList>
            <person name="Grover C.E."/>
            <person name="Yuan D."/>
            <person name="Arick M.A."/>
            <person name="Miller E.R."/>
            <person name="Hu G."/>
            <person name="Peterson D.G."/>
            <person name="Wendel J.F."/>
            <person name="Udall J.A."/>
        </authorList>
    </citation>
    <scope>NUCLEOTIDE SEQUENCE [LARGE SCALE GENOMIC DNA]</scope>
    <source>
        <strain evidence="4">JFW-Udall</strain>
        <tissue evidence="4">Leaf</tissue>
    </source>
</reference>
<keyword evidence="1" id="KW-0479">Metal-binding</keyword>
<dbReference type="Pfam" id="PF00665">
    <property type="entry name" value="rve"/>
    <property type="match status" value="1"/>
</dbReference>
<dbReference type="PANTHER" id="PTHR42648:SF27">
    <property type="entry name" value="RNA-DIRECTED DNA POLYMERASE"/>
    <property type="match status" value="1"/>
</dbReference>
<dbReference type="GO" id="GO:0046872">
    <property type="term" value="F:metal ion binding"/>
    <property type="evidence" value="ECO:0007669"/>
    <property type="project" value="UniProtKB-KW"/>
</dbReference>
<name>A0A8J5Z4Y7_9ROSI</name>
<dbReference type="InterPro" id="IPR039537">
    <property type="entry name" value="Retrotran_Ty1/copia-like"/>
</dbReference>
<comment type="caution">
    <text evidence="4">The sequence shown here is derived from an EMBL/GenBank/DDBJ whole genome shotgun (WGS) entry which is preliminary data.</text>
</comment>
<evidence type="ECO:0000259" key="3">
    <source>
        <dbReference type="PROSITE" id="PS50994"/>
    </source>
</evidence>
<dbReference type="PROSITE" id="PS50994">
    <property type="entry name" value="INTEGRASE"/>
    <property type="match status" value="1"/>
</dbReference>
<dbReference type="InterPro" id="IPR012337">
    <property type="entry name" value="RNaseH-like_sf"/>
</dbReference>
<dbReference type="Pfam" id="PF07727">
    <property type="entry name" value="RVT_2"/>
    <property type="match status" value="2"/>
</dbReference>
<dbReference type="PANTHER" id="PTHR42648">
    <property type="entry name" value="TRANSPOSASE, PUTATIVE-RELATED"/>
    <property type="match status" value="1"/>
</dbReference>
<sequence>MTKSPFTGKSERASDLLGLIHSDVCGPINTQARGGFHYFITFTHDFSRHGYVYLMRHKSEALEKFKEFKNEVQNQLGKTIKTLRSDRGGEYLSLEFDDLLKECGIVSQLTPPGTPQWNGGHALKTAIFTLNRLPSKSVQKTPYEIWTGKRPSMSFMKIWGCEAYVKRQTSTKLKPKSERCIFVGYPKETKGYYFFNPTENKVFVARTAIEQQQIPQEIEEQVTAVETQPPRRSLRECHAPKRYGYLITTHGFRQIHGVDYDETFSPVAMFKSIKILLAIAAFHDYEIWQMDVKTAFLNGKLEEDVYMTQLEGFVDPKDAGKIYEPCVYKKVSGNTITFLVLYVDDILIMGNDIPTLQSIKTWLGSCFSMKDLGEATYILGDKIYRDRSRRLLGLCQGTYIDKVLKRFNMEESKRGFLPMKHGISLSKEMCPSTPQERERMSKIPYASAIGSIMYAMLCTHPDVSYALSMMSRYQVDPDEGHWTTVKNILKYLKRTKDTFLIYGSEEELSVKGYTDASFQTDKDNSRS</sequence>
<proteinExistence type="predicted"/>
<dbReference type="AlphaFoldDB" id="A0A8J5Z4Y7"/>
<dbReference type="Pfam" id="PF25597">
    <property type="entry name" value="SH3_retrovirus"/>
    <property type="match status" value="1"/>
</dbReference>
<dbReference type="InterPro" id="IPR001584">
    <property type="entry name" value="Integrase_cat-core"/>
</dbReference>
<dbReference type="EMBL" id="JAHUZN010000006">
    <property type="protein sequence ID" value="KAG8491581.1"/>
    <property type="molecule type" value="Genomic_DNA"/>
</dbReference>
<evidence type="ECO:0000313" key="4">
    <source>
        <dbReference type="EMBL" id="KAG8491581.1"/>
    </source>
</evidence>
<dbReference type="InterPro" id="IPR013103">
    <property type="entry name" value="RVT_2"/>
</dbReference>
<feature type="domain" description="Integrase catalytic" evidence="3">
    <location>
        <begin position="1"/>
        <end position="119"/>
    </location>
</feature>
<dbReference type="SUPFAM" id="SSF53098">
    <property type="entry name" value="Ribonuclease H-like"/>
    <property type="match status" value="1"/>
</dbReference>
<dbReference type="GO" id="GO:0003676">
    <property type="term" value="F:nucleic acid binding"/>
    <property type="evidence" value="ECO:0007669"/>
    <property type="project" value="InterPro"/>
</dbReference>
<keyword evidence="5" id="KW-1185">Reference proteome</keyword>
<evidence type="ECO:0000256" key="1">
    <source>
        <dbReference type="ARBA" id="ARBA00022723"/>
    </source>
</evidence>
<organism evidence="4 5">
    <name type="scientific">Gossypium anomalum</name>
    <dbReference type="NCBI Taxonomy" id="47600"/>
    <lineage>
        <taxon>Eukaryota</taxon>
        <taxon>Viridiplantae</taxon>
        <taxon>Streptophyta</taxon>
        <taxon>Embryophyta</taxon>
        <taxon>Tracheophyta</taxon>
        <taxon>Spermatophyta</taxon>
        <taxon>Magnoliopsida</taxon>
        <taxon>eudicotyledons</taxon>
        <taxon>Gunneridae</taxon>
        <taxon>Pentapetalae</taxon>
        <taxon>rosids</taxon>
        <taxon>malvids</taxon>
        <taxon>Malvales</taxon>
        <taxon>Malvaceae</taxon>
        <taxon>Malvoideae</taxon>
        <taxon>Gossypium</taxon>
    </lineage>
</organism>
<accession>A0A8J5Z4Y7</accession>
<dbReference type="GO" id="GO:0016787">
    <property type="term" value="F:hydrolase activity"/>
    <property type="evidence" value="ECO:0007669"/>
    <property type="project" value="UniProtKB-KW"/>
</dbReference>
<evidence type="ECO:0000313" key="5">
    <source>
        <dbReference type="Proteomes" id="UP000701853"/>
    </source>
</evidence>
<dbReference type="InterPro" id="IPR057670">
    <property type="entry name" value="SH3_retrovirus"/>
</dbReference>
<dbReference type="GO" id="GO:0015074">
    <property type="term" value="P:DNA integration"/>
    <property type="evidence" value="ECO:0007669"/>
    <property type="project" value="InterPro"/>
</dbReference>
<evidence type="ECO:0000256" key="2">
    <source>
        <dbReference type="ARBA" id="ARBA00022801"/>
    </source>
</evidence>
<dbReference type="InterPro" id="IPR043502">
    <property type="entry name" value="DNA/RNA_pol_sf"/>
</dbReference>